<gene>
    <name evidence="2" type="ORF">ACH5RR_003400</name>
</gene>
<evidence type="ECO:0000256" key="1">
    <source>
        <dbReference type="SAM" id="MobiDB-lite"/>
    </source>
</evidence>
<name>A0ABD3AUT0_9GENT</name>
<feature type="compositionally biased region" description="Basic and acidic residues" evidence="1">
    <location>
        <begin position="7"/>
        <end position="22"/>
    </location>
</feature>
<dbReference type="AlphaFoldDB" id="A0ABD3AUT0"/>
<organism evidence="2 3">
    <name type="scientific">Cinchona calisaya</name>
    <dbReference type="NCBI Taxonomy" id="153742"/>
    <lineage>
        <taxon>Eukaryota</taxon>
        <taxon>Viridiplantae</taxon>
        <taxon>Streptophyta</taxon>
        <taxon>Embryophyta</taxon>
        <taxon>Tracheophyta</taxon>
        <taxon>Spermatophyta</taxon>
        <taxon>Magnoliopsida</taxon>
        <taxon>eudicotyledons</taxon>
        <taxon>Gunneridae</taxon>
        <taxon>Pentapetalae</taxon>
        <taxon>asterids</taxon>
        <taxon>lamiids</taxon>
        <taxon>Gentianales</taxon>
        <taxon>Rubiaceae</taxon>
        <taxon>Cinchonoideae</taxon>
        <taxon>Cinchoneae</taxon>
        <taxon>Cinchona</taxon>
    </lineage>
</organism>
<comment type="caution">
    <text evidence="2">The sequence shown here is derived from an EMBL/GenBank/DDBJ whole genome shotgun (WGS) entry which is preliminary data.</text>
</comment>
<reference evidence="2 3" key="1">
    <citation type="submission" date="2024-11" db="EMBL/GenBank/DDBJ databases">
        <title>A near-complete genome assembly of Cinchona calisaya.</title>
        <authorList>
            <person name="Lian D.C."/>
            <person name="Zhao X.W."/>
            <person name="Wei L."/>
        </authorList>
    </citation>
    <scope>NUCLEOTIDE SEQUENCE [LARGE SCALE GENOMIC DNA]</scope>
    <source>
        <tissue evidence="2">Nenye</tissue>
    </source>
</reference>
<feature type="region of interest" description="Disordered" evidence="1">
    <location>
        <begin position="1"/>
        <end position="27"/>
    </location>
</feature>
<accession>A0ABD3AUT0</accession>
<sequence length="163" mass="18046">MLHRNQVRSDESKQSNKAKESGIKAGGISSSNMGIHLMVGAQEVNSNNSEMIEVDMVSKVDRPGEIILQPGRTQSEERLTDVRVSSSMNTKLGNLGSKGRKAWKRIMQEVGKGKPLVSLVANANLMIVETLNQNKSCIREGVEVDEMSCFLYLRWWSPTLIGL</sequence>
<protein>
    <submittedName>
        <fullName evidence="2">Uncharacterized protein</fullName>
    </submittedName>
</protein>
<proteinExistence type="predicted"/>
<evidence type="ECO:0000313" key="3">
    <source>
        <dbReference type="Proteomes" id="UP001630127"/>
    </source>
</evidence>
<evidence type="ECO:0000313" key="2">
    <source>
        <dbReference type="EMBL" id="KAL3534939.1"/>
    </source>
</evidence>
<dbReference type="Proteomes" id="UP001630127">
    <property type="component" value="Unassembled WGS sequence"/>
</dbReference>
<dbReference type="EMBL" id="JBJUIK010000002">
    <property type="protein sequence ID" value="KAL3534939.1"/>
    <property type="molecule type" value="Genomic_DNA"/>
</dbReference>
<keyword evidence="3" id="KW-1185">Reference proteome</keyword>